<feature type="region of interest" description="Disordered" evidence="1">
    <location>
        <begin position="1"/>
        <end position="93"/>
    </location>
</feature>
<reference evidence="2 3" key="1">
    <citation type="journal article" date="2019" name="Commun. Biol.">
        <title>The bagworm genome reveals a unique fibroin gene that provides high tensile strength.</title>
        <authorList>
            <person name="Kono N."/>
            <person name="Nakamura H."/>
            <person name="Ohtoshi R."/>
            <person name="Tomita M."/>
            <person name="Numata K."/>
            <person name="Arakawa K."/>
        </authorList>
    </citation>
    <scope>NUCLEOTIDE SEQUENCE [LARGE SCALE GENOMIC DNA]</scope>
</reference>
<feature type="compositionally biased region" description="Basic residues" evidence="1">
    <location>
        <begin position="1"/>
        <end position="11"/>
    </location>
</feature>
<feature type="compositionally biased region" description="Low complexity" evidence="1">
    <location>
        <begin position="119"/>
        <end position="128"/>
    </location>
</feature>
<comment type="caution">
    <text evidence="2">The sequence shown here is derived from an EMBL/GenBank/DDBJ whole genome shotgun (WGS) entry which is preliminary data.</text>
</comment>
<dbReference type="OrthoDB" id="7089656at2759"/>
<feature type="region of interest" description="Disordered" evidence="1">
    <location>
        <begin position="117"/>
        <end position="138"/>
    </location>
</feature>
<evidence type="ECO:0000313" key="3">
    <source>
        <dbReference type="Proteomes" id="UP000299102"/>
    </source>
</evidence>
<protein>
    <submittedName>
        <fullName evidence="2">Uncharacterized protein</fullName>
    </submittedName>
</protein>
<keyword evidence="3" id="KW-1185">Reference proteome</keyword>
<proteinExistence type="predicted"/>
<gene>
    <name evidence="2" type="ORF">EVAR_20617_1</name>
</gene>
<dbReference type="Proteomes" id="UP000299102">
    <property type="component" value="Unassembled WGS sequence"/>
</dbReference>
<sequence length="138" mass="14751">MLTKYRIKGKRGREISVSQTSGIGARGEGRGDGARRDKQEPGRRRLHGHARPARSGAPADAASSSFRRLAGLARPSDRPVAARLRSRSAPRSHVYPFNAQFPYNLTLRSKGNFAKSFPAAAGAGRGAAQSERSNAGPN</sequence>
<evidence type="ECO:0000256" key="1">
    <source>
        <dbReference type="SAM" id="MobiDB-lite"/>
    </source>
</evidence>
<accession>A0A4C1UTV6</accession>
<dbReference type="AlphaFoldDB" id="A0A4C1UTV6"/>
<dbReference type="EMBL" id="BGZK01000217">
    <property type="protein sequence ID" value="GBP29254.1"/>
    <property type="molecule type" value="Genomic_DNA"/>
</dbReference>
<feature type="compositionally biased region" description="Basic and acidic residues" evidence="1">
    <location>
        <begin position="27"/>
        <end position="43"/>
    </location>
</feature>
<organism evidence="2 3">
    <name type="scientific">Eumeta variegata</name>
    <name type="common">Bagworm moth</name>
    <name type="synonym">Eumeta japonica</name>
    <dbReference type="NCBI Taxonomy" id="151549"/>
    <lineage>
        <taxon>Eukaryota</taxon>
        <taxon>Metazoa</taxon>
        <taxon>Ecdysozoa</taxon>
        <taxon>Arthropoda</taxon>
        <taxon>Hexapoda</taxon>
        <taxon>Insecta</taxon>
        <taxon>Pterygota</taxon>
        <taxon>Neoptera</taxon>
        <taxon>Endopterygota</taxon>
        <taxon>Lepidoptera</taxon>
        <taxon>Glossata</taxon>
        <taxon>Ditrysia</taxon>
        <taxon>Tineoidea</taxon>
        <taxon>Psychidae</taxon>
        <taxon>Oiketicinae</taxon>
        <taxon>Eumeta</taxon>
    </lineage>
</organism>
<name>A0A4C1UTV6_EUMVA</name>
<evidence type="ECO:0000313" key="2">
    <source>
        <dbReference type="EMBL" id="GBP29254.1"/>
    </source>
</evidence>